<feature type="compositionally biased region" description="Polar residues" evidence="1">
    <location>
        <begin position="7"/>
        <end position="21"/>
    </location>
</feature>
<feature type="region of interest" description="Disordered" evidence="1">
    <location>
        <begin position="92"/>
        <end position="127"/>
    </location>
</feature>
<name>A0A3M6T7H6_POCDA</name>
<sequence length="127" mass="14471">MKKTATRRFSTLDGNPPSQQDPEGIPSHRCLILNQSFEALKSARSSTETMREFQKEMEKAVHDEGEKNEQYKKFASEYAAFSQENDISAHGMNSLMSIPKGNEYEKKTELGQESGQREDYKVAEDET</sequence>
<evidence type="ECO:0000256" key="1">
    <source>
        <dbReference type="SAM" id="MobiDB-lite"/>
    </source>
</evidence>
<dbReference type="EMBL" id="RCHS01004153">
    <property type="protein sequence ID" value="RMX37340.1"/>
    <property type="molecule type" value="Genomic_DNA"/>
</dbReference>
<dbReference type="AlphaFoldDB" id="A0A3M6T7H6"/>
<gene>
    <name evidence="2" type="ORF">pdam_00015445</name>
</gene>
<evidence type="ECO:0000313" key="3">
    <source>
        <dbReference type="Proteomes" id="UP000275408"/>
    </source>
</evidence>
<accession>A0A3M6T7H6</accession>
<feature type="compositionally biased region" description="Basic and acidic residues" evidence="1">
    <location>
        <begin position="102"/>
        <end position="127"/>
    </location>
</feature>
<comment type="caution">
    <text evidence="2">The sequence shown here is derived from an EMBL/GenBank/DDBJ whole genome shotgun (WGS) entry which is preliminary data.</text>
</comment>
<evidence type="ECO:0000313" key="2">
    <source>
        <dbReference type="EMBL" id="RMX37340.1"/>
    </source>
</evidence>
<feature type="region of interest" description="Disordered" evidence="1">
    <location>
        <begin position="1"/>
        <end position="26"/>
    </location>
</feature>
<reference evidence="2 3" key="1">
    <citation type="journal article" date="2018" name="Sci. Rep.">
        <title>Comparative analysis of the Pocillopora damicornis genome highlights role of immune system in coral evolution.</title>
        <authorList>
            <person name="Cunning R."/>
            <person name="Bay R.A."/>
            <person name="Gillette P."/>
            <person name="Baker A.C."/>
            <person name="Traylor-Knowles N."/>
        </authorList>
    </citation>
    <scope>NUCLEOTIDE SEQUENCE [LARGE SCALE GENOMIC DNA]</scope>
    <source>
        <strain evidence="2">RSMAS</strain>
        <tissue evidence="2">Whole animal</tissue>
    </source>
</reference>
<organism evidence="2 3">
    <name type="scientific">Pocillopora damicornis</name>
    <name type="common">Cauliflower coral</name>
    <name type="synonym">Millepora damicornis</name>
    <dbReference type="NCBI Taxonomy" id="46731"/>
    <lineage>
        <taxon>Eukaryota</taxon>
        <taxon>Metazoa</taxon>
        <taxon>Cnidaria</taxon>
        <taxon>Anthozoa</taxon>
        <taxon>Hexacorallia</taxon>
        <taxon>Scleractinia</taxon>
        <taxon>Astrocoeniina</taxon>
        <taxon>Pocilloporidae</taxon>
        <taxon>Pocillopora</taxon>
    </lineage>
</organism>
<keyword evidence="3" id="KW-1185">Reference proteome</keyword>
<protein>
    <submittedName>
        <fullName evidence="2">Uncharacterized protein</fullName>
    </submittedName>
</protein>
<proteinExistence type="predicted"/>
<dbReference type="Proteomes" id="UP000275408">
    <property type="component" value="Unassembled WGS sequence"/>
</dbReference>